<gene>
    <name evidence="9" type="ORF">DL07_05450</name>
</gene>
<dbReference type="RefSeq" id="WP_002884716.1">
    <property type="nucleotide sequence ID" value="NZ_BPPT01000003.1"/>
</dbReference>
<evidence type="ECO:0000256" key="7">
    <source>
        <dbReference type="RuleBase" id="RU362079"/>
    </source>
</evidence>
<dbReference type="FunFam" id="3.30.1130.10:FF:000003">
    <property type="entry name" value="7,8-dihydroneopterin aldolase"/>
    <property type="match status" value="1"/>
</dbReference>
<dbReference type="GO" id="GO:0046656">
    <property type="term" value="P:folic acid biosynthetic process"/>
    <property type="evidence" value="ECO:0007669"/>
    <property type="project" value="UniProtKB-UniRule"/>
</dbReference>
<dbReference type="GO" id="GO:0004150">
    <property type="term" value="F:dihydroneopterin aldolase activity"/>
    <property type="evidence" value="ECO:0007669"/>
    <property type="project" value="UniProtKB-UniRule"/>
</dbReference>
<evidence type="ECO:0000313" key="9">
    <source>
        <dbReference type="EMBL" id="KEO44013.1"/>
    </source>
</evidence>
<dbReference type="SUPFAM" id="SSF55620">
    <property type="entry name" value="Tetrahydrobiopterin biosynthesis enzymes-like"/>
    <property type="match status" value="1"/>
</dbReference>
<organism evidence="9 10">
    <name type="scientific">Streptococcus salivarius</name>
    <dbReference type="NCBI Taxonomy" id="1304"/>
    <lineage>
        <taxon>Bacteria</taxon>
        <taxon>Bacillati</taxon>
        <taxon>Bacillota</taxon>
        <taxon>Bacilli</taxon>
        <taxon>Lactobacillales</taxon>
        <taxon>Streptococcaceae</taxon>
        <taxon>Streptococcus</taxon>
    </lineage>
</organism>
<name>A0A074IXL6_STRSL</name>
<dbReference type="Proteomes" id="UP000027855">
    <property type="component" value="Unassembled WGS sequence"/>
</dbReference>
<dbReference type="InterPro" id="IPR043133">
    <property type="entry name" value="GTP-CH-I_C/QueF"/>
</dbReference>
<dbReference type="CDD" id="cd00534">
    <property type="entry name" value="DHNA_DHNTPE"/>
    <property type="match status" value="1"/>
</dbReference>
<keyword evidence="4 7" id="KW-0289">Folate biosynthesis</keyword>
<dbReference type="UniPathway" id="UPA00077">
    <property type="reaction ID" value="UER00154"/>
</dbReference>
<dbReference type="EMBL" id="JJMT01000024">
    <property type="protein sequence ID" value="KEO44013.1"/>
    <property type="molecule type" value="Genomic_DNA"/>
</dbReference>
<dbReference type="KEGG" id="strs:SSAL8618_07820"/>
<dbReference type="AlphaFoldDB" id="A0A074IXL6"/>
<dbReference type="EC" id="4.1.2.25" evidence="7"/>
<evidence type="ECO:0000256" key="5">
    <source>
        <dbReference type="ARBA" id="ARBA00023239"/>
    </source>
</evidence>
<comment type="pathway">
    <text evidence="2 7">Cofactor biosynthesis; tetrahydrofolate biosynthesis; 2-amino-4-hydroxy-6-hydroxymethyl-7,8-dihydropteridine diphosphate from 7,8-dihydroneopterin triphosphate: step 3/4.</text>
</comment>
<dbReference type="NCBIfam" id="TIGR00526">
    <property type="entry name" value="folB_dom"/>
    <property type="match status" value="1"/>
</dbReference>
<sequence>MDKIILNGCRFYGYHGAFAEEQTLGQIFVVDLELAVDLTKASQSDNLEDTVHYGLVFEAVQKQVEDKKYILIERLAGVICEDLFAQFPPIQSIKVRITKENPPINGHYKSVGIELERSR</sequence>
<dbReference type="SMART" id="SM00905">
    <property type="entry name" value="FolB"/>
    <property type="match status" value="1"/>
</dbReference>
<dbReference type="Gene3D" id="3.30.1130.10">
    <property type="match status" value="1"/>
</dbReference>
<evidence type="ECO:0000256" key="6">
    <source>
        <dbReference type="ARBA" id="ARBA00037702"/>
    </source>
</evidence>
<dbReference type="PANTHER" id="PTHR42844">
    <property type="entry name" value="DIHYDRONEOPTERIN ALDOLASE 1-RELATED"/>
    <property type="match status" value="1"/>
</dbReference>
<comment type="function">
    <text evidence="6 7">Catalyzes the conversion of 7,8-dihydroneopterin to 6-hydroxymethyl-7,8-dihydropterin.</text>
</comment>
<dbReference type="InterPro" id="IPR006157">
    <property type="entry name" value="FolB_dom"/>
</dbReference>
<reference evidence="9 10" key="1">
    <citation type="submission" date="2014-04" db="EMBL/GenBank/DDBJ databases">
        <title>Variable characteristics of bacteriocin-producing Streptococcus salivarius strains isolated from Malaysian subjects.</title>
        <authorList>
            <person name="Philip K."/>
            <person name="Barbour A."/>
        </authorList>
    </citation>
    <scope>NUCLEOTIDE SEQUENCE [LARGE SCALE GENOMIC DNA]</scope>
    <source>
        <strain evidence="9 10">NU10</strain>
    </source>
</reference>
<dbReference type="PANTHER" id="PTHR42844:SF1">
    <property type="entry name" value="DIHYDRONEOPTERIN ALDOLASE 1-RELATED"/>
    <property type="match status" value="1"/>
</dbReference>
<dbReference type="GO" id="GO:0005737">
    <property type="term" value="C:cytoplasm"/>
    <property type="evidence" value="ECO:0007669"/>
    <property type="project" value="TreeGrafter"/>
</dbReference>
<dbReference type="InterPro" id="IPR006156">
    <property type="entry name" value="Dihydroneopterin_aldolase"/>
</dbReference>
<evidence type="ECO:0000256" key="1">
    <source>
        <dbReference type="ARBA" id="ARBA00001353"/>
    </source>
</evidence>
<evidence type="ECO:0000313" key="10">
    <source>
        <dbReference type="Proteomes" id="UP000027855"/>
    </source>
</evidence>
<evidence type="ECO:0000256" key="4">
    <source>
        <dbReference type="ARBA" id="ARBA00022909"/>
    </source>
</evidence>
<dbReference type="PATRIC" id="fig|1304.173.peg.1526"/>
<comment type="catalytic activity">
    <reaction evidence="1 7">
        <text>7,8-dihydroneopterin = 6-hydroxymethyl-7,8-dihydropterin + glycolaldehyde</text>
        <dbReference type="Rhea" id="RHEA:10540"/>
        <dbReference type="ChEBI" id="CHEBI:17001"/>
        <dbReference type="ChEBI" id="CHEBI:17071"/>
        <dbReference type="ChEBI" id="CHEBI:44841"/>
        <dbReference type="EC" id="4.1.2.25"/>
    </reaction>
</comment>
<evidence type="ECO:0000256" key="2">
    <source>
        <dbReference type="ARBA" id="ARBA00005013"/>
    </source>
</evidence>
<accession>A0A074IXL6</accession>
<protein>
    <recommendedName>
        <fullName evidence="7">7,8-dihydroneopterin aldolase</fullName>
        <ecNumber evidence="7">4.1.2.25</ecNumber>
    </recommendedName>
</protein>
<dbReference type="Pfam" id="PF02152">
    <property type="entry name" value="FolB"/>
    <property type="match status" value="1"/>
</dbReference>
<comment type="similarity">
    <text evidence="3 7">Belongs to the DHNA family.</text>
</comment>
<dbReference type="NCBIfam" id="TIGR00525">
    <property type="entry name" value="folB"/>
    <property type="match status" value="1"/>
</dbReference>
<comment type="caution">
    <text evidence="9">The sequence shown here is derived from an EMBL/GenBank/DDBJ whole genome shotgun (WGS) entry which is preliminary data.</text>
</comment>
<feature type="domain" description="Dihydroneopterin aldolase/epimerase" evidence="8">
    <location>
        <begin position="4"/>
        <end position="117"/>
    </location>
</feature>
<evidence type="ECO:0000259" key="8">
    <source>
        <dbReference type="SMART" id="SM00905"/>
    </source>
</evidence>
<keyword evidence="5 7" id="KW-0456">Lyase</keyword>
<proteinExistence type="inferred from homology"/>
<dbReference type="GO" id="GO:0046654">
    <property type="term" value="P:tetrahydrofolate biosynthetic process"/>
    <property type="evidence" value="ECO:0007669"/>
    <property type="project" value="UniProtKB-UniRule"/>
</dbReference>
<evidence type="ECO:0000256" key="3">
    <source>
        <dbReference type="ARBA" id="ARBA00005708"/>
    </source>
</evidence>